<evidence type="ECO:0000313" key="2">
    <source>
        <dbReference type="Proteomes" id="UP000238701"/>
    </source>
</evidence>
<organism evidence="1 2">
    <name type="scientific">Candidatus Sulfotelmatobacter kueseliae</name>
    <dbReference type="NCBI Taxonomy" id="2042962"/>
    <lineage>
        <taxon>Bacteria</taxon>
        <taxon>Pseudomonadati</taxon>
        <taxon>Acidobacteriota</taxon>
        <taxon>Terriglobia</taxon>
        <taxon>Terriglobales</taxon>
        <taxon>Candidatus Korobacteraceae</taxon>
        <taxon>Candidatus Sulfotelmatobacter</taxon>
    </lineage>
</organism>
<accession>A0A2U3KWR9</accession>
<evidence type="ECO:0000313" key="1">
    <source>
        <dbReference type="EMBL" id="SPF44101.1"/>
    </source>
</evidence>
<gene>
    <name evidence="1" type="ORF">SBA1_510038</name>
</gene>
<dbReference type="OrthoDB" id="122535at2"/>
<sequence>MWCILRFLWNATRGHRLAPWRSPYLLWRIETYTGVKMTQIGFLEFWEFMWRERRELWRFLKWTGEMERYAHPKPKNA</sequence>
<dbReference type="Proteomes" id="UP000238701">
    <property type="component" value="Unassembled WGS sequence"/>
</dbReference>
<dbReference type="EMBL" id="OMOD01000146">
    <property type="protein sequence ID" value="SPF44101.1"/>
    <property type="molecule type" value="Genomic_DNA"/>
</dbReference>
<protein>
    <submittedName>
        <fullName evidence="1">Uncharacterized protein</fullName>
    </submittedName>
</protein>
<dbReference type="AlphaFoldDB" id="A0A2U3KWR9"/>
<name>A0A2U3KWR9_9BACT</name>
<proteinExistence type="predicted"/>
<reference evidence="2" key="1">
    <citation type="submission" date="2018-02" db="EMBL/GenBank/DDBJ databases">
        <authorList>
            <person name="Hausmann B."/>
        </authorList>
    </citation>
    <scope>NUCLEOTIDE SEQUENCE [LARGE SCALE GENOMIC DNA]</scope>
    <source>
        <strain evidence="2">Peat soil MAG SbA1</strain>
    </source>
</reference>